<dbReference type="OrthoDB" id="336698at2"/>
<keyword evidence="2" id="KW-1185">Reference proteome</keyword>
<dbReference type="EMBL" id="FXYF01000025">
    <property type="protein sequence ID" value="SMX50662.1"/>
    <property type="molecule type" value="Genomic_DNA"/>
</dbReference>
<dbReference type="RefSeq" id="WP_094023616.1">
    <property type="nucleotide sequence ID" value="NZ_FXYF01000025.1"/>
</dbReference>
<gene>
    <name evidence="1" type="ORF">MAA8898_04909</name>
</gene>
<dbReference type="Proteomes" id="UP000207598">
    <property type="component" value="Unassembled WGS sequence"/>
</dbReference>
<dbReference type="AlphaFoldDB" id="A0A238L8F8"/>
<proteinExistence type="predicted"/>
<organism evidence="1 2">
    <name type="scientific">Maliponia aquimaris</name>
    <dbReference type="NCBI Taxonomy" id="1673631"/>
    <lineage>
        <taxon>Bacteria</taxon>
        <taxon>Pseudomonadati</taxon>
        <taxon>Pseudomonadota</taxon>
        <taxon>Alphaproteobacteria</taxon>
        <taxon>Rhodobacterales</taxon>
        <taxon>Paracoccaceae</taxon>
        <taxon>Maliponia</taxon>
    </lineage>
</organism>
<reference evidence="1 2" key="1">
    <citation type="submission" date="2017-05" db="EMBL/GenBank/DDBJ databases">
        <authorList>
            <person name="Song R."/>
            <person name="Chenine A.L."/>
            <person name="Ruprecht R.M."/>
        </authorList>
    </citation>
    <scope>NUCLEOTIDE SEQUENCE [LARGE SCALE GENOMIC DNA]</scope>
    <source>
        <strain evidence="1 2">CECT 8898</strain>
    </source>
</reference>
<name>A0A238L8F8_9RHOB</name>
<accession>A0A238L8F8</accession>
<sequence length="606" mass="67475">MTKEPDTSCGHAGTEPCAPWCGRDPEKGRVLGIFFDPPMAIARVGGSKEPMPAYRWKLDENPARGVQTMIEPAPSLIETSVRGNGHHPFTLSVETPDRVQFKDRHGKIKPVAPFFELWARVQDDDGSVVRVPVTQAFLKARGTALRHLRFTVVAANRKAEARTKLASCAAIARKVFSADDYRTHHLDAISPHTEGQVPLVRPDAPLPLGKIRTYVANEGSPDCRTRLDQVRIRFIPGKGDAYGPPEAAKAPASPLPPGAFAPAVTEYGRIHKMTRKENRILSSDTPWLGYNFRTENAPKWPTPMDSYDGARVGSGNGWGLIDDTCDLMLTAELAIDGAAHVAQARAMAGPPDFAPDKRPMYSIRDELEDRELAAAELDIDRTPVEILDLFRRIFETASLVNLDQRRSWALDGNAQLLTEPDETNPDWDAGLSPRLGPKSMREDDAPYASLVPEYTPGQGDTIEPRSGANDRLPYTQVVQQVHARLCDSPILRAFLLRDPDRVRRIVRPPFAHVGELPRLPGVQPDKPVDFGDRTDLSDITYRDPRATRAQTYDMRMPPYMRHSMGVPLSVTRRQYDLLMKYLDKLEGEWKHTVQPVPDAHPTQADT</sequence>
<evidence type="ECO:0000313" key="2">
    <source>
        <dbReference type="Proteomes" id="UP000207598"/>
    </source>
</evidence>
<evidence type="ECO:0000313" key="1">
    <source>
        <dbReference type="EMBL" id="SMX50662.1"/>
    </source>
</evidence>
<protein>
    <submittedName>
        <fullName evidence="1">Uncharacterized protein</fullName>
    </submittedName>
</protein>